<evidence type="ECO:0000313" key="3">
    <source>
        <dbReference type="Proteomes" id="UP000479710"/>
    </source>
</evidence>
<evidence type="ECO:0000256" key="1">
    <source>
        <dbReference type="SAM" id="MobiDB-lite"/>
    </source>
</evidence>
<accession>A0A6G1D955</accession>
<comment type="caution">
    <text evidence="2">The sequence shown here is derived from an EMBL/GenBank/DDBJ whole genome shotgun (WGS) entry which is preliminary data.</text>
</comment>
<reference evidence="2 3" key="1">
    <citation type="submission" date="2019-11" db="EMBL/GenBank/DDBJ databases">
        <title>Whole genome sequence of Oryza granulata.</title>
        <authorList>
            <person name="Li W."/>
        </authorList>
    </citation>
    <scope>NUCLEOTIDE SEQUENCE [LARGE SCALE GENOMIC DNA]</scope>
    <source>
        <strain evidence="3">cv. Menghai</strain>
        <tissue evidence="2">Leaf</tissue>
    </source>
</reference>
<sequence length="67" mass="7174">MSLPHHAPPQWLDLILTPSSPMSYLPTDLPHSSSPAAAVRSRTQGVDTVEEHGNSGAGVKERLRDSS</sequence>
<gene>
    <name evidence="2" type="ORF">E2562_030209</name>
</gene>
<dbReference type="Proteomes" id="UP000479710">
    <property type="component" value="Unassembled WGS sequence"/>
</dbReference>
<dbReference type="EMBL" id="SPHZ02000007">
    <property type="protein sequence ID" value="KAF0908910.1"/>
    <property type="molecule type" value="Genomic_DNA"/>
</dbReference>
<name>A0A6G1D955_9ORYZ</name>
<dbReference type="AlphaFoldDB" id="A0A6G1D955"/>
<keyword evidence="3" id="KW-1185">Reference proteome</keyword>
<organism evidence="2 3">
    <name type="scientific">Oryza meyeriana var. granulata</name>
    <dbReference type="NCBI Taxonomy" id="110450"/>
    <lineage>
        <taxon>Eukaryota</taxon>
        <taxon>Viridiplantae</taxon>
        <taxon>Streptophyta</taxon>
        <taxon>Embryophyta</taxon>
        <taxon>Tracheophyta</taxon>
        <taxon>Spermatophyta</taxon>
        <taxon>Magnoliopsida</taxon>
        <taxon>Liliopsida</taxon>
        <taxon>Poales</taxon>
        <taxon>Poaceae</taxon>
        <taxon>BOP clade</taxon>
        <taxon>Oryzoideae</taxon>
        <taxon>Oryzeae</taxon>
        <taxon>Oryzinae</taxon>
        <taxon>Oryza</taxon>
        <taxon>Oryza meyeriana</taxon>
    </lineage>
</organism>
<evidence type="ECO:0000313" key="2">
    <source>
        <dbReference type="EMBL" id="KAF0908910.1"/>
    </source>
</evidence>
<feature type="compositionally biased region" description="Polar residues" evidence="1">
    <location>
        <begin position="30"/>
        <end position="46"/>
    </location>
</feature>
<feature type="region of interest" description="Disordered" evidence="1">
    <location>
        <begin position="22"/>
        <end position="67"/>
    </location>
</feature>
<feature type="compositionally biased region" description="Basic and acidic residues" evidence="1">
    <location>
        <begin position="49"/>
        <end position="67"/>
    </location>
</feature>
<proteinExistence type="predicted"/>
<protein>
    <submittedName>
        <fullName evidence="2">Uncharacterized protein</fullName>
    </submittedName>
</protein>